<evidence type="ECO:0000256" key="3">
    <source>
        <dbReference type="ARBA" id="ARBA00022723"/>
    </source>
</evidence>
<gene>
    <name evidence="9" type="ORF">AQPW35_08090</name>
</gene>
<comment type="PTM">
    <text evidence="7">Binds 1 heme group per subunit.</text>
</comment>
<sequence>MKPRLATAVLLGSLCLPALAQFSTPEAAIKYRQGAFSVMAAHFSRVAMMAQGIQPYDAKAASENAELVGNLSRLPFTAFGPGTDKGTSHRAKDEVWKESAKFKAASDKMVADASKLEAAAKSGDFEALKAAVSTLGRSCKSCHDDFRGARRE</sequence>
<reference evidence="10" key="1">
    <citation type="submission" date="2019-03" db="EMBL/GenBank/DDBJ databases">
        <title>Aquabacterium pictum sp.nov., the first bacteriochlorophyll a-containing freshwater bacterium in the genus Aquabacterium of the class Betaproteobacteria.</title>
        <authorList>
            <person name="Hirose S."/>
            <person name="Tank M."/>
            <person name="Hara E."/>
            <person name="Tamaki H."/>
            <person name="Takaichi S."/>
            <person name="Haruta S."/>
            <person name="Hanada S."/>
        </authorList>
    </citation>
    <scope>NUCLEOTIDE SEQUENCE [LARGE SCALE GENOMIC DNA]</scope>
    <source>
        <strain evidence="10">W35</strain>
    </source>
</reference>
<accession>A0A480ASI3</accession>
<feature type="chain" id="PRO_5019835682" evidence="8">
    <location>
        <begin position="21"/>
        <end position="152"/>
    </location>
</feature>
<dbReference type="GO" id="GO:0022900">
    <property type="term" value="P:electron transport chain"/>
    <property type="evidence" value="ECO:0007669"/>
    <property type="project" value="InterPro"/>
</dbReference>
<keyword evidence="4" id="KW-0249">Electron transport</keyword>
<evidence type="ECO:0000256" key="7">
    <source>
        <dbReference type="PIRSR" id="PIRSR000027-2"/>
    </source>
</evidence>
<dbReference type="EMBL" id="BJCL01000002">
    <property type="protein sequence ID" value="GCL61728.1"/>
    <property type="molecule type" value="Genomic_DNA"/>
</dbReference>
<evidence type="ECO:0000313" key="9">
    <source>
        <dbReference type="EMBL" id="GCL61728.1"/>
    </source>
</evidence>
<dbReference type="PIRSF" id="PIRSF000027">
    <property type="entry name" value="Cytc_c_prime"/>
    <property type="match status" value="1"/>
</dbReference>
<dbReference type="GO" id="GO:0005506">
    <property type="term" value="F:iron ion binding"/>
    <property type="evidence" value="ECO:0007669"/>
    <property type="project" value="InterPro"/>
</dbReference>
<feature type="binding site" description="covalent" evidence="7">
    <location>
        <position position="139"/>
    </location>
    <ligand>
        <name>heme c</name>
        <dbReference type="ChEBI" id="CHEBI:61717"/>
    </ligand>
</feature>
<dbReference type="InterPro" id="IPR002321">
    <property type="entry name" value="Cyt_c_II"/>
</dbReference>
<evidence type="ECO:0000256" key="5">
    <source>
        <dbReference type="ARBA" id="ARBA00023004"/>
    </source>
</evidence>
<dbReference type="InterPro" id="IPR012127">
    <property type="entry name" value="Cyt_c_prime"/>
</dbReference>
<proteinExistence type="predicted"/>
<dbReference type="Gene3D" id="1.20.120.10">
    <property type="entry name" value="Cytochrome c/b562"/>
    <property type="match status" value="1"/>
</dbReference>
<protein>
    <submittedName>
        <fullName evidence="9">Cytochrome c</fullName>
    </submittedName>
</protein>
<keyword evidence="3 6" id="KW-0479">Metal-binding</keyword>
<keyword evidence="8" id="KW-0732">Signal</keyword>
<feature type="binding site" description="covalent" evidence="7">
    <location>
        <position position="142"/>
    </location>
    <ligand>
        <name>heme c</name>
        <dbReference type="ChEBI" id="CHEBI:61717"/>
    </ligand>
</feature>
<evidence type="ECO:0000256" key="8">
    <source>
        <dbReference type="SAM" id="SignalP"/>
    </source>
</evidence>
<keyword evidence="2 7" id="KW-0349">Heme</keyword>
<dbReference type="GO" id="GO:0020037">
    <property type="term" value="F:heme binding"/>
    <property type="evidence" value="ECO:0007669"/>
    <property type="project" value="InterPro"/>
</dbReference>
<dbReference type="Pfam" id="PF01322">
    <property type="entry name" value="Cytochrom_C_2"/>
    <property type="match status" value="1"/>
</dbReference>
<comment type="caution">
    <text evidence="9">The sequence shown here is derived from an EMBL/GenBank/DDBJ whole genome shotgun (WGS) entry which is preliminary data.</text>
</comment>
<feature type="signal peptide" evidence="8">
    <location>
        <begin position="1"/>
        <end position="20"/>
    </location>
</feature>
<dbReference type="GO" id="GO:0009055">
    <property type="term" value="F:electron transfer activity"/>
    <property type="evidence" value="ECO:0007669"/>
    <property type="project" value="InterPro"/>
</dbReference>
<name>A0A480ASI3_9BURK</name>
<organism evidence="9 10">
    <name type="scientific">Pseudaquabacterium pictum</name>
    <dbReference type="NCBI Taxonomy" id="2315236"/>
    <lineage>
        <taxon>Bacteria</taxon>
        <taxon>Pseudomonadati</taxon>
        <taxon>Pseudomonadota</taxon>
        <taxon>Betaproteobacteria</taxon>
        <taxon>Burkholderiales</taxon>
        <taxon>Sphaerotilaceae</taxon>
        <taxon>Pseudaquabacterium</taxon>
    </lineage>
</organism>
<dbReference type="GO" id="GO:0042597">
    <property type="term" value="C:periplasmic space"/>
    <property type="evidence" value="ECO:0007669"/>
    <property type="project" value="InterPro"/>
</dbReference>
<evidence type="ECO:0000313" key="10">
    <source>
        <dbReference type="Proteomes" id="UP000301751"/>
    </source>
</evidence>
<evidence type="ECO:0000256" key="4">
    <source>
        <dbReference type="ARBA" id="ARBA00022982"/>
    </source>
</evidence>
<keyword evidence="1" id="KW-0813">Transport</keyword>
<dbReference type="OrthoDB" id="5520910at2"/>
<evidence type="ECO:0000256" key="2">
    <source>
        <dbReference type="ARBA" id="ARBA00022617"/>
    </source>
</evidence>
<dbReference type="RefSeq" id="WP_137731505.1">
    <property type="nucleotide sequence ID" value="NZ_BJCL01000002.1"/>
</dbReference>
<keyword evidence="10" id="KW-1185">Reference proteome</keyword>
<evidence type="ECO:0000256" key="6">
    <source>
        <dbReference type="PIRSR" id="PIRSR000027-1"/>
    </source>
</evidence>
<dbReference type="PROSITE" id="PS51009">
    <property type="entry name" value="CYTCII"/>
    <property type="match status" value="1"/>
</dbReference>
<dbReference type="InterPro" id="IPR015984">
    <property type="entry name" value="Cyt_c_prime_subgr"/>
</dbReference>
<feature type="binding site" description="axial binding residue" evidence="6">
    <location>
        <position position="143"/>
    </location>
    <ligand>
        <name>heme c</name>
        <dbReference type="ChEBI" id="CHEBI:61717"/>
    </ligand>
    <ligandPart>
        <name>Fe</name>
        <dbReference type="ChEBI" id="CHEBI:18248"/>
    </ligandPart>
</feature>
<evidence type="ECO:0000256" key="1">
    <source>
        <dbReference type="ARBA" id="ARBA00022448"/>
    </source>
</evidence>
<dbReference type="PRINTS" id="PR00608">
    <property type="entry name" value="CYTCHROMECII"/>
</dbReference>
<dbReference type="AlphaFoldDB" id="A0A480ASI3"/>
<keyword evidence="5 6" id="KW-0408">Iron</keyword>
<dbReference type="Proteomes" id="UP000301751">
    <property type="component" value="Unassembled WGS sequence"/>
</dbReference>
<dbReference type="InterPro" id="IPR010980">
    <property type="entry name" value="Cyt_c/b562"/>
</dbReference>
<dbReference type="SUPFAM" id="SSF47175">
    <property type="entry name" value="Cytochromes"/>
    <property type="match status" value="1"/>
</dbReference>